<dbReference type="EMBL" id="BRXY01000154">
    <property type="protein sequence ID" value="GMH72205.1"/>
    <property type="molecule type" value="Genomic_DNA"/>
</dbReference>
<keyword evidence="2" id="KW-1185">Reference proteome</keyword>
<evidence type="ECO:0000313" key="1">
    <source>
        <dbReference type="EMBL" id="GMH72205.1"/>
    </source>
</evidence>
<proteinExistence type="predicted"/>
<reference evidence="2" key="1">
    <citation type="journal article" date="2023" name="Commun. Biol.">
        <title>Genome analysis of Parmales, the sister group of diatoms, reveals the evolutionary specialization of diatoms from phago-mixotrophs to photoautotrophs.</title>
        <authorList>
            <person name="Ban H."/>
            <person name="Sato S."/>
            <person name="Yoshikawa S."/>
            <person name="Yamada K."/>
            <person name="Nakamura Y."/>
            <person name="Ichinomiya M."/>
            <person name="Sato N."/>
            <person name="Blanc-Mathieu R."/>
            <person name="Endo H."/>
            <person name="Kuwata A."/>
            <person name="Ogata H."/>
        </authorList>
    </citation>
    <scope>NUCLEOTIDE SEQUENCE [LARGE SCALE GENOMIC DNA]</scope>
    <source>
        <strain evidence="2">NIES 3701</strain>
    </source>
</reference>
<accession>A0A9W7AQQ4</accession>
<gene>
    <name evidence="1" type="ORF">TrST_g784</name>
</gene>
<organism evidence="1 2">
    <name type="scientific">Triparma strigata</name>
    <dbReference type="NCBI Taxonomy" id="1606541"/>
    <lineage>
        <taxon>Eukaryota</taxon>
        <taxon>Sar</taxon>
        <taxon>Stramenopiles</taxon>
        <taxon>Ochrophyta</taxon>
        <taxon>Bolidophyceae</taxon>
        <taxon>Parmales</taxon>
        <taxon>Triparmaceae</taxon>
        <taxon>Triparma</taxon>
    </lineage>
</organism>
<dbReference type="Proteomes" id="UP001165085">
    <property type="component" value="Unassembled WGS sequence"/>
</dbReference>
<sequence>MYQGITQLLKVAGVYFLGGTGLNIAQEMYPLALPPLAKSLNLPPYVYSLTLPPLENPELSRIRRTSDPDAALASMSRAEIVRLWHSLPAPPHGSVGGSYEGRILRKGPLHPVSRLVTHRLFGGNRGVWLGKEIRENGSTGKNILKGRSGRKLGRALHRCGSNGNNMFVDADGSVLNSEGSVTRFRDFKVERKLSALDSRPAIILNYDVGGEYSRSSSVWRGMRDELRMLQPGYFIGLGSMKVFGGMANSCLFTLRKTD</sequence>
<name>A0A9W7AQQ4_9STRA</name>
<protein>
    <submittedName>
        <fullName evidence="1">Uncharacterized protein</fullName>
    </submittedName>
</protein>
<dbReference type="AlphaFoldDB" id="A0A9W7AQQ4"/>
<dbReference type="OrthoDB" id="4538712at2759"/>
<comment type="caution">
    <text evidence="1">The sequence shown here is derived from an EMBL/GenBank/DDBJ whole genome shotgun (WGS) entry which is preliminary data.</text>
</comment>
<evidence type="ECO:0000313" key="2">
    <source>
        <dbReference type="Proteomes" id="UP001165085"/>
    </source>
</evidence>